<organism evidence="3 4">
    <name type="scientific">Planomonospora corallina</name>
    <dbReference type="NCBI Taxonomy" id="1806052"/>
    <lineage>
        <taxon>Bacteria</taxon>
        <taxon>Bacillati</taxon>
        <taxon>Actinomycetota</taxon>
        <taxon>Actinomycetes</taxon>
        <taxon>Streptosporangiales</taxon>
        <taxon>Streptosporangiaceae</taxon>
        <taxon>Planomonospora</taxon>
    </lineage>
</organism>
<evidence type="ECO:0000256" key="2">
    <source>
        <dbReference type="SAM" id="Phobius"/>
    </source>
</evidence>
<evidence type="ECO:0000256" key="1">
    <source>
        <dbReference type="SAM" id="MobiDB-lite"/>
    </source>
</evidence>
<keyword evidence="4" id="KW-1185">Reference proteome</keyword>
<feature type="region of interest" description="Disordered" evidence="1">
    <location>
        <begin position="243"/>
        <end position="286"/>
    </location>
</feature>
<proteinExistence type="predicted"/>
<protein>
    <submittedName>
        <fullName evidence="3">Uncharacterized protein</fullName>
    </submittedName>
</protein>
<dbReference type="RefSeq" id="WP_377290575.1">
    <property type="nucleotide sequence ID" value="NZ_JBHSBM010000024.1"/>
</dbReference>
<dbReference type="EMBL" id="JBHSBM010000024">
    <property type="protein sequence ID" value="MFC4060896.1"/>
    <property type="molecule type" value="Genomic_DNA"/>
</dbReference>
<accession>A0ABV8ICK9</accession>
<evidence type="ECO:0000313" key="4">
    <source>
        <dbReference type="Proteomes" id="UP001595850"/>
    </source>
</evidence>
<name>A0ABV8ICK9_9ACTN</name>
<keyword evidence="2" id="KW-1133">Transmembrane helix</keyword>
<evidence type="ECO:0000313" key="3">
    <source>
        <dbReference type="EMBL" id="MFC4060896.1"/>
    </source>
</evidence>
<gene>
    <name evidence="3" type="ORF">ACFOWE_21545</name>
</gene>
<reference evidence="4" key="1">
    <citation type="journal article" date="2019" name="Int. J. Syst. Evol. Microbiol.">
        <title>The Global Catalogue of Microorganisms (GCM) 10K type strain sequencing project: providing services to taxonomists for standard genome sequencing and annotation.</title>
        <authorList>
            <consortium name="The Broad Institute Genomics Platform"/>
            <consortium name="The Broad Institute Genome Sequencing Center for Infectious Disease"/>
            <person name="Wu L."/>
            <person name="Ma J."/>
        </authorList>
    </citation>
    <scope>NUCLEOTIDE SEQUENCE [LARGE SCALE GENOMIC DNA]</scope>
    <source>
        <strain evidence="4">TBRC 4489</strain>
    </source>
</reference>
<comment type="caution">
    <text evidence="3">The sequence shown here is derived from an EMBL/GenBank/DDBJ whole genome shotgun (WGS) entry which is preliminary data.</text>
</comment>
<keyword evidence="2" id="KW-0472">Membrane</keyword>
<feature type="transmembrane region" description="Helical" evidence="2">
    <location>
        <begin position="44"/>
        <end position="66"/>
    </location>
</feature>
<keyword evidence="2" id="KW-0812">Transmembrane</keyword>
<sequence>MRHTESDLRELLDRYGRAPSGCEPSAGLDAIVRRGRGIRRTRRAVTAGAALALAVAATGLASGPLADLLRPREAVLAQPSPAAVPAGPGADLPGTMPVVLGADRFDLSLIHSRRFETVGVGETVTFTPTSHFTGNKVVCDDPRAWVVTDLPLRGGESGGTAGRCGDLAGGHHDRLSAPSGWLEGPQSMKVWVFPADAPVREVAEAVTGCRPVVKPGGCDEAAQVRALRDPEVRRRLSLRTGERPGGWTVGIYDRPAAAEPAPGDGSPAGTGLPAEGPSAPADRRGD</sequence>
<dbReference type="Proteomes" id="UP001595850">
    <property type="component" value="Unassembled WGS sequence"/>
</dbReference>